<evidence type="ECO:0000313" key="8">
    <source>
        <dbReference type="Proteomes" id="UP000003639"/>
    </source>
</evidence>
<dbReference type="Gene3D" id="3.40.50.150">
    <property type="entry name" value="Vaccinia Virus protein VP39"/>
    <property type="match status" value="1"/>
</dbReference>
<reference evidence="7 8" key="1">
    <citation type="submission" date="2007-04" db="EMBL/GenBank/DDBJ databases">
        <authorList>
            <person name="Fulton L."/>
            <person name="Clifton S."/>
            <person name="Fulton B."/>
            <person name="Xu J."/>
            <person name="Minx P."/>
            <person name="Pepin K.H."/>
            <person name="Johnson M."/>
            <person name="Thiruvilangam P."/>
            <person name="Bhonagiri V."/>
            <person name="Nash W.E."/>
            <person name="Mardis E.R."/>
            <person name="Wilson R.K."/>
        </authorList>
    </citation>
    <scope>NUCLEOTIDE SEQUENCE [LARGE SCALE GENOMIC DNA]</scope>
    <source>
        <strain evidence="7 8">ATCC 29799</strain>
    </source>
</reference>
<keyword evidence="5" id="KW-0680">Restriction system</keyword>
<dbReference type="eggNOG" id="COG2189">
    <property type="taxonomic scope" value="Bacteria"/>
</dbReference>
<dbReference type="STRING" id="411467.BACCAP_02703"/>
<sequence>MSERLDRFVSLMKGIFELDKSDLDFGIYRIMNIRKQEIEKFLSEGLPQKVQETLAPFARNTGEIEKRLAEIEQSLGTDISQLPDTIPMVREYKDLKSQLAAGVDMAALETDVYSALYSFFNRYYDEGDFISKRRYKEGVYAIPYEGEEVKLYWANQDQYYIKTAENFKDYSFVARNPYGDSCTVHFLLVDATTEQNNNKESKDSKRTFMLYQETEEQPELKTFEYRPDTNEFIVRFVFDVPEDKKAKYLELNGAAIRKKIAADYPKLVQILLADVSSDKKKPKTLIDKHLEAYVAKNTFDYFIHKDLKGFLYRELDFYIKSEIIHLDDLDTTNEQRVETYLAKVKAVKRVGHIIIDFLAQIEDFQKKLWLKKKFVVETNWCMTLDRIDESFWPEIIANPAQIQEWIEMYAIDEVEGDLTTIGWTNPPTMEFLRQNQNLVVDTKHFSTDFKERLVASIDDLDQQMGGLMIHSDNYQALKFLQNQYASTVKLIYIDPPYNTDASKILYKNGYEHSSWLSLMESRLAEGRRFLSDKGIIEVAIDDYELRYLNSCMDNVFGIGNAISNIAILTNPKGRDQGFIAQAHDYTVIYAKNKALAETNNFILSEDDLAKKFSKSKDGEALRELPLKRTGTGKRREERPYMYFPFFYSKDRDELIVIPEEYYVKIYDSQTDTFNDSYLAEVIDNFKVQGYEAILPMSSKGEHFRWRWGYKSCVAGVKNGVLFCKPVRGGGYAVYQYDFADEEATPKSLWYGERYDASSKGTNLLENIIPNNPFDYPKSLFTVEDNVIIGCNGDDTVLDYFAGSGTTGHAVLDLNRTIDGSNRKYILVEMGTYFDTVTHPRMKKVVYSADWKNGKPTSRNTGVSHIMKYFSLESYEDALSNVWLSDEHKSLYSLFGEDYLIHYMLDIESKGSLLDLEQFKAPFSYQMKITERNETKTRRVDLVETFNYLIGISVARQSVVSYFRSEPDTAGNYEGAVRLVKDNDGVYGFKQVEGTLPDGRRALVIWRTVTEDLLASNAALDAYFTKHRINPQDREFDVIFINGDNNLENLRTGEESWKVQMTETEFKNRMFEEA</sequence>
<dbReference type="PRINTS" id="PR00506">
    <property type="entry name" value="D21N6MTFRASE"/>
</dbReference>
<evidence type="ECO:0000256" key="4">
    <source>
        <dbReference type="ARBA" id="ARBA00022691"/>
    </source>
</evidence>
<keyword evidence="2 7" id="KW-0489">Methyltransferase</keyword>
<dbReference type="PROSITE" id="PS00092">
    <property type="entry name" value="N6_MTASE"/>
    <property type="match status" value="1"/>
</dbReference>
<proteinExistence type="inferred from homology"/>
<organism evidence="7 8">
    <name type="scientific">Pseudoflavonifractor capillosus ATCC 29799</name>
    <dbReference type="NCBI Taxonomy" id="411467"/>
    <lineage>
        <taxon>Bacteria</taxon>
        <taxon>Bacillati</taxon>
        <taxon>Bacillota</taxon>
        <taxon>Clostridia</taxon>
        <taxon>Eubacteriales</taxon>
        <taxon>Oscillospiraceae</taxon>
        <taxon>Pseudoflavonifractor</taxon>
    </lineage>
</organism>
<dbReference type="OrthoDB" id="9800801at2"/>
<dbReference type="InterPro" id="IPR002941">
    <property type="entry name" value="DNA_methylase_N4/N6"/>
</dbReference>
<evidence type="ECO:0000313" key="7">
    <source>
        <dbReference type="EMBL" id="EDM99450.1"/>
    </source>
</evidence>
<keyword evidence="4" id="KW-0949">S-adenosyl-L-methionine</keyword>
<dbReference type="Pfam" id="PF01555">
    <property type="entry name" value="N6_N4_Mtase"/>
    <property type="match status" value="1"/>
</dbReference>
<keyword evidence="8" id="KW-1185">Reference proteome</keyword>
<evidence type="ECO:0000259" key="6">
    <source>
        <dbReference type="Pfam" id="PF01555"/>
    </source>
</evidence>
<dbReference type="InterPro" id="IPR029063">
    <property type="entry name" value="SAM-dependent_MTases_sf"/>
</dbReference>
<dbReference type="RefSeq" id="WP_006573232.1">
    <property type="nucleotide sequence ID" value="NZ_AAXG02000017.1"/>
</dbReference>
<evidence type="ECO:0000256" key="3">
    <source>
        <dbReference type="ARBA" id="ARBA00022679"/>
    </source>
</evidence>
<dbReference type="GO" id="GO:0032259">
    <property type="term" value="P:methylation"/>
    <property type="evidence" value="ECO:0007669"/>
    <property type="project" value="UniProtKB-KW"/>
</dbReference>
<evidence type="ECO:0000256" key="5">
    <source>
        <dbReference type="ARBA" id="ARBA00022747"/>
    </source>
</evidence>
<dbReference type="GO" id="GO:0009307">
    <property type="term" value="P:DNA restriction-modification system"/>
    <property type="evidence" value="ECO:0007669"/>
    <property type="project" value="UniProtKB-KW"/>
</dbReference>
<evidence type="ECO:0000256" key="1">
    <source>
        <dbReference type="ARBA" id="ARBA00006594"/>
    </source>
</evidence>
<feature type="domain" description="DNA methylase N-4/N-6" evidence="6">
    <location>
        <begin position="488"/>
        <end position="830"/>
    </location>
</feature>
<dbReference type="GO" id="GO:0003677">
    <property type="term" value="F:DNA binding"/>
    <property type="evidence" value="ECO:0007669"/>
    <property type="project" value="InterPro"/>
</dbReference>
<dbReference type="Proteomes" id="UP000003639">
    <property type="component" value="Unassembled WGS sequence"/>
</dbReference>
<comment type="caution">
    <text evidence="7">The sequence shown here is derived from an EMBL/GenBank/DDBJ whole genome shotgun (WGS) entry which is preliminary data.</text>
</comment>
<accession>A6NWV8</accession>
<name>A6NWV8_9FIRM</name>
<keyword evidence="3 7" id="KW-0808">Transferase</keyword>
<protein>
    <submittedName>
        <fullName evidence="7">DNA (Cytosine-5-)-methyltransferase</fullName>
    </submittedName>
</protein>
<reference evidence="7 8" key="2">
    <citation type="submission" date="2007-06" db="EMBL/GenBank/DDBJ databases">
        <title>Draft genome sequence of Pseudoflavonifractor capillosus ATCC 29799.</title>
        <authorList>
            <person name="Sudarsanam P."/>
            <person name="Ley R."/>
            <person name="Guruge J."/>
            <person name="Turnbaugh P.J."/>
            <person name="Mahowald M."/>
            <person name="Liep D."/>
            <person name="Gordon J."/>
        </authorList>
    </citation>
    <scope>NUCLEOTIDE SEQUENCE [LARGE SCALE GENOMIC DNA]</scope>
    <source>
        <strain evidence="7 8">ATCC 29799</strain>
    </source>
</reference>
<evidence type="ECO:0000256" key="2">
    <source>
        <dbReference type="ARBA" id="ARBA00022603"/>
    </source>
</evidence>
<comment type="similarity">
    <text evidence="1">Belongs to the N(4)/N(6)-methyltransferase family.</text>
</comment>
<dbReference type="SUPFAM" id="SSF53335">
    <property type="entry name" value="S-adenosyl-L-methionine-dependent methyltransferases"/>
    <property type="match status" value="1"/>
</dbReference>
<dbReference type="GO" id="GO:0008170">
    <property type="term" value="F:N-methyltransferase activity"/>
    <property type="evidence" value="ECO:0007669"/>
    <property type="project" value="InterPro"/>
</dbReference>
<dbReference type="InterPro" id="IPR002295">
    <property type="entry name" value="N4/N6-MTase_EcoPI_Mod-like"/>
</dbReference>
<dbReference type="EMBL" id="AAXG02000017">
    <property type="protein sequence ID" value="EDM99450.1"/>
    <property type="molecule type" value="Genomic_DNA"/>
</dbReference>
<gene>
    <name evidence="7" type="ORF">BACCAP_02703</name>
</gene>
<dbReference type="AlphaFoldDB" id="A6NWV8"/>
<dbReference type="InterPro" id="IPR002052">
    <property type="entry name" value="DNA_methylase_N6_adenine_CS"/>
</dbReference>